<feature type="chain" id="PRO_5020502675" evidence="1">
    <location>
        <begin position="21"/>
        <end position="544"/>
    </location>
</feature>
<comment type="caution">
    <text evidence="2">The sequence shown here is derived from an EMBL/GenBank/DDBJ whole genome shotgun (WGS) entry which is preliminary data.</text>
</comment>
<dbReference type="RefSeq" id="WP_129460491.1">
    <property type="nucleotide sequence ID" value="NZ_SBKN01000001.1"/>
</dbReference>
<feature type="signal peptide" evidence="1">
    <location>
        <begin position="1"/>
        <end position="20"/>
    </location>
</feature>
<evidence type="ECO:0000256" key="1">
    <source>
        <dbReference type="SAM" id="SignalP"/>
    </source>
</evidence>
<dbReference type="PROSITE" id="PS51257">
    <property type="entry name" value="PROKAR_LIPOPROTEIN"/>
    <property type="match status" value="1"/>
</dbReference>
<sequence length="544" mass="61027">MKLKQLVAVFSLFFVLSLVSCDKEFSDVGADLVGDEHFGLNTTTYDVTAYNQATGDVQTNDMAIQSLGYYNNPVFGKTKASIVTQLELASTNPKFYAPEAVDSVYMHIPYYTTITDLDDSGAPIYRLDSLLPAFDETNTPKIKLSVFESGYYIQDYDPSTNLQQVQRYYSNQQSEFEAVIANGGQRLNDDNSNPKDATITDYSQNDQFVFSNKPIVFYKTNGDVRETLAPGMYMNLNKSFFQNKFYNAPSGSLLNNNTFKNYFRGLFFKVESASGSDNQGTLARLNITRGTITVVYKDFQSQSAYENSLTDPTIKKVRKKITINLTGRSVNFFDTDYSNPITPNVTLGDERLQIKGGKGSMGVVSLFGGQATSSSPLIQQMKNENWLINEANMIFYIDKTAMTNAPEPNRILLYDLDNHRPVIDYYNDLTTSVSSKYNKVVHSGIISKGTDERGEYYKVRLTNHIRNIVEHDSTNVRLGLVVTENINNVNRAYLKVPFTVGSKQAKYVPAMSVVNPLGTILYGSNSNVPADKRIKLQVYYTKPD</sequence>
<evidence type="ECO:0000313" key="3">
    <source>
        <dbReference type="Proteomes" id="UP000289857"/>
    </source>
</evidence>
<dbReference type="Pfam" id="PF14092">
    <property type="entry name" value="DUF4270"/>
    <property type="match status" value="1"/>
</dbReference>
<dbReference type="InterPro" id="IPR025366">
    <property type="entry name" value="DUF4270"/>
</dbReference>
<reference evidence="3" key="1">
    <citation type="submission" date="2019-01" db="EMBL/GenBank/DDBJ databases">
        <title>Cytophagaceae bacterium strain CAR-16.</title>
        <authorList>
            <person name="Chen W.-M."/>
        </authorList>
    </citation>
    <scope>NUCLEOTIDE SEQUENCE [LARGE SCALE GENOMIC DNA]</scope>
    <source>
        <strain evidence="3">WWJ-16</strain>
    </source>
</reference>
<accession>A0A4Q1KDI0</accession>
<keyword evidence="3" id="KW-1185">Reference proteome</keyword>
<dbReference type="EMBL" id="SBKN01000001">
    <property type="protein sequence ID" value="RXR24514.1"/>
    <property type="molecule type" value="Genomic_DNA"/>
</dbReference>
<name>A0A4Q1KDI0_9FLAO</name>
<dbReference type="Proteomes" id="UP000289857">
    <property type="component" value="Unassembled WGS sequence"/>
</dbReference>
<dbReference type="AlphaFoldDB" id="A0A4Q1KDI0"/>
<evidence type="ECO:0000313" key="2">
    <source>
        <dbReference type="EMBL" id="RXR24514.1"/>
    </source>
</evidence>
<keyword evidence="1" id="KW-0732">Signal</keyword>
<dbReference type="OrthoDB" id="1466062at2"/>
<gene>
    <name evidence="2" type="ORF">EQG61_03450</name>
</gene>
<protein>
    <submittedName>
        <fullName evidence="2">DUF4270 domain-containing protein</fullName>
    </submittedName>
</protein>
<proteinExistence type="predicted"/>
<organism evidence="2 3">
    <name type="scientific">Flavobacterium stagni</name>
    <dbReference type="NCBI Taxonomy" id="2506421"/>
    <lineage>
        <taxon>Bacteria</taxon>
        <taxon>Pseudomonadati</taxon>
        <taxon>Bacteroidota</taxon>
        <taxon>Flavobacteriia</taxon>
        <taxon>Flavobacteriales</taxon>
        <taxon>Flavobacteriaceae</taxon>
        <taxon>Flavobacterium</taxon>
    </lineage>
</organism>